<sequence length="75" mass="7521">MCAVVGGEVGVVVAGAEVAGCTVVGASVGGEVGVVVVGAEVTGCTVVDASVVGGEVERWWLALKWLDVHWWVPLS</sequence>
<evidence type="ECO:0000313" key="1">
    <source>
        <dbReference type="EMBL" id="KAK3261558.1"/>
    </source>
</evidence>
<dbReference type="Proteomes" id="UP001190700">
    <property type="component" value="Unassembled WGS sequence"/>
</dbReference>
<protein>
    <submittedName>
        <fullName evidence="1">Uncharacterized protein</fullName>
    </submittedName>
</protein>
<organism evidence="1 2">
    <name type="scientific">Cymbomonas tetramitiformis</name>
    <dbReference type="NCBI Taxonomy" id="36881"/>
    <lineage>
        <taxon>Eukaryota</taxon>
        <taxon>Viridiplantae</taxon>
        <taxon>Chlorophyta</taxon>
        <taxon>Pyramimonadophyceae</taxon>
        <taxon>Pyramimonadales</taxon>
        <taxon>Pyramimonadaceae</taxon>
        <taxon>Cymbomonas</taxon>
    </lineage>
</organism>
<keyword evidence="2" id="KW-1185">Reference proteome</keyword>
<accession>A0AAE0KUT7</accession>
<gene>
    <name evidence="1" type="ORF">CYMTET_29534</name>
</gene>
<reference evidence="1 2" key="1">
    <citation type="journal article" date="2015" name="Genome Biol. Evol.">
        <title>Comparative Genomics of a Bacterivorous Green Alga Reveals Evolutionary Causalities and Consequences of Phago-Mixotrophic Mode of Nutrition.</title>
        <authorList>
            <person name="Burns J.A."/>
            <person name="Paasch A."/>
            <person name="Narechania A."/>
            <person name="Kim E."/>
        </authorList>
    </citation>
    <scope>NUCLEOTIDE SEQUENCE [LARGE SCALE GENOMIC DNA]</scope>
    <source>
        <strain evidence="1 2">PLY_AMNH</strain>
    </source>
</reference>
<name>A0AAE0KUT7_9CHLO</name>
<dbReference type="EMBL" id="LGRX02016818">
    <property type="protein sequence ID" value="KAK3261558.1"/>
    <property type="molecule type" value="Genomic_DNA"/>
</dbReference>
<dbReference type="AlphaFoldDB" id="A0AAE0KUT7"/>
<evidence type="ECO:0000313" key="2">
    <source>
        <dbReference type="Proteomes" id="UP001190700"/>
    </source>
</evidence>
<comment type="caution">
    <text evidence="1">The sequence shown here is derived from an EMBL/GenBank/DDBJ whole genome shotgun (WGS) entry which is preliminary data.</text>
</comment>
<proteinExistence type="predicted"/>